<name>A0AAW2H3R5_9HYME</name>
<evidence type="ECO:0000313" key="3">
    <source>
        <dbReference type="Proteomes" id="UP001430953"/>
    </source>
</evidence>
<keyword evidence="1" id="KW-0472">Membrane</keyword>
<evidence type="ECO:0000256" key="1">
    <source>
        <dbReference type="SAM" id="Phobius"/>
    </source>
</evidence>
<organism evidence="2 3">
    <name type="scientific">Cardiocondyla obscurior</name>
    <dbReference type="NCBI Taxonomy" id="286306"/>
    <lineage>
        <taxon>Eukaryota</taxon>
        <taxon>Metazoa</taxon>
        <taxon>Ecdysozoa</taxon>
        <taxon>Arthropoda</taxon>
        <taxon>Hexapoda</taxon>
        <taxon>Insecta</taxon>
        <taxon>Pterygota</taxon>
        <taxon>Neoptera</taxon>
        <taxon>Endopterygota</taxon>
        <taxon>Hymenoptera</taxon>
        <taxon>Apocrita</taxon>
        <taxon>Aculeata</taxon>
        <taxon>Formicoidea</taxon>
        <taxon>Formicidae</taxon>
        <taxon>Myrmicinae</taxon>
        <taxon>Cardiocondyla</taxon>
    </lineage>
</organism>
<reference evidence="2 3" key="1">
    <citation type="submission" date="2023-03" db="EMBL/GenBank/DDBJ databases">
        <title>High recombination rates correlate with genetic variation in Cardiocondyla obscurior ants.</title>
        <authorList>
            <person name="Errbii M."/>
        </authorList>
    </citation>
    <scope>NUCLEOTIDE SEQUENCE [LARGE SCALE GENOMIC DNA]</scope>
    <source>
        <strain evidence="2">Alpha-2009</strain>
        <tissue evidence="2">Whole body</tissue>
    </source>
</reference>
<dbReference type="EMBL" id="JADYXP020000001">
    <property type="protein sequence ID" value="KAL0134194.1"/>
    <property type="molecule type" value="Genomic_DNA"/>
</dbReference>
<comment type="caution">
    <text evidence="2">The sequence shown here is derived from an EMBL/GenBank/DDBJ whole genome shotgun (WGS) entry which is preliminary data.</text>
</comment>
<keyword evidence="3" id="KW-1185">Reference proteome</keyword>
<keyword evidence="1" id="KW-1133">Transmembrane helix</keyword>
<dbReference type="Proteomes" id="UP001430953">
    <property type="component" value="Unassembled WGS sequence"/>
</dbReference>
<feature type="transmembrane region" description="Helical" evidence="1">
    <location>
        <begin position="110"/>
        <end position="137"/>
    </location>
</feature>
<accession>A0AAW2H3R5</accession>
<sequence length="196" mass="22588">MNKHIRRPLLALESVEGTGREGYRMDTVIRGTCEVGYVVRCASASTRLHSYPRATIRAEIFIDFGSGNYAPQNEAVPLVCPSPPWKFIYATSGIIWANVSECQENDFDKLFAQILCSLVVAFLHLCLSHFSPFWFFVQYNKISDNRMHFSCYIYDERFNCKIANFHCEQNRMSEKFKIISYTVKLSAFLEDSTFLA</sequence>
<dbReference type="AlphaFoldDB" id="A0AAW2H3R5"/>
<gene>
    <name evidence="2" type="ORF">PUN28_001191</name>
</gene>
<evidence type="ECO:0000313" key="2">
    <source>
        <dbReference type="EMBL" id="KAL0134194.1"/>
    </source>
</evidence>
<keyword evidence="1" id="KW-0812">Transmembrane</keyword>
<proteinExistence type="predicted"/>
<protein>
    <submittedName>
        <fullName evidence="2">Uncharacterized protein</fullName>
    </submittedName>
</protein>